<organism evidence="1 2">
    <name type="scientific">Hypoxylon rubiginosum</name>
    <dbReference type="NCBI Taxonomy" id="110542"/>
    <lineage>
        <taxon>Eukaryota</taxon>
        <taxon>Fungi</taxon>
        <taxon>Dikarya</taxon>
        <taxon>Ascomycota</taxon>
        <taxon>Pezizomycotina</taxon>
        <taxon>Sordariomycetes</taxon>
        <taxon>Xylariomycetidae</taxon>
        <taxon>Xylariales</taxon>
        <taxon>Hypoxylaceae</taxon>
        <taxon>Hypoxylon</taxon>
    </lineage>
</organism>
<protein>
    <submittedName>
        <fullName evidence="1">Uncharacterized protein</fullName>
    </submittedName>
</protein>
<evidence type="ECO:0000313" key="1">
    <source>
        <dbReference type="EMBL" id="KAI6094005.1"/>
    </source>
</evidence>
<gene>
    <name evidence="1" type="ORF">F4821DRAFT_8930</name>
</gene>
<name>A0ACC0DME5_9PEZI</name>
<dbReference type="EMBL" id="MU394280">
    <property type="protein sequence ID" value="KAI6094005.1"/>
    <property type="molecule type" value="Genomic_DNA"/>
</dbReference>
<comment type="caution">
    <text evidence="1">The sequence shown here is derived from an EMBL/GenBank/DDBJ whole genome shotgun (WGS) entry which is preliminary data.</text>
</comment>
<reference evidence="1 2" key="1">
    <citation type="journal article" date="2022" name="New Phytol.">
        <title>Ecological generalism drives hyperdiversity of secondary metabolite gene clusters in xylarialean endophytes.</title>
        <authorList>
            <person name="Franco M.E.E."/>
            <person name="Wisecaver J.H."/>
            <person name="Arnold A.E."/>
            <person name="Ju Y.M."/>
            <person name="Slot J.C."/>
            <person name="Ahrendt S."/>
            <person name="Moore L.P."/>
            <person name="Eastman K.E."/>
            <person name="Scott K."/>
            <person name="Konkel Z."/>
            <person name="Mondo S.J."/>
            <person name="Kuo A."/>
            <person name="Hayes R.D."/>
            <person name="Haridas S."/>
            <person name="Andreopoulos B."/>
            <person name="Riley R."/>
            <person name="LaButti K."/>
            <person name="Pangilinan J."/>
            <person name="Lipzen A."/>
            <person name="Amirebrahimi M."/>
            <person name="Yan J."/>
            <person name="Adam C."/>
            <person name="Keymanesh K."/>
            <person name="Ng V."/>
            <person name="Louie K."/>
            <person name="Northen T."/>
            <person name="Drula E."/>
            <person name="Henrissat B."/>
            <person name="Hsieh H.M."/>
            <person name="Youens-Clark K."/>
            <person name="Lutzoni F."/>
            <person name="Miadlikowska J."/>
            <person name="Eastwood D.C."/>
            <person name="Hamelin R.C."/>
            <person name="Grigoriev I.V."/>
            <person name="U'Ren J.M."/>
        </authorList>
    </citation>
    <scope>NUCLEOTIDE SEQUENCE [LARGE SCALE GENOMIC DNA]</scope>
    <source>
        <strain evidence="1 2">ER1909</strain>
    </source>
</reference>
<proteinExistence type="predicted"/>
<sequence>MLVFVLLCCRLIGYCLLRWMTKSRRLSELDYVFQGLVSIANPALFTSLPASITCLHTNLVPVGQAARYSPTSVHPKLGLVLPSARARN</sequence>
<accession>A0ACC0DME5</accession>
<keyword evidence="2" id="KW-1185">Reference proteome</keyword>
<dbReference type="Proteomes" id="UP001497680">
    <property type="component" value="Unassembled WGS sequence"/>
</dbReference>
<evidence type="ECO:0000313" key="2">
    <source>
        <dbReference type="Proteomes" id="UP001497680"/>
    </source>
</evidence>